<sequence length="158" mass="18151">MAFQILINLIIAVTWAFLQNSFTASHFFFGYVVGIFILFILRKFLIFDFYMDRVWALVKLLFLFVVELVKSNIDVIKIILSPKLKNKTGIIAVETRLDSKLEITLLAGLISLTPGTISMDFSDNGKTIYIHSLDIPDKEKMIEQIHNTFERAIMEVTN</sequence>
<evidence type="ECO:0000313" key="10">
    <source>
        <dbReference type="Proteomes" id="UP000014136"/>
    </source>
</evidence>
<proteinExistence type="inferred from homology"/>
<comment type="subcellular location">
    <subcellularLocation>
        <location evidence="1">Cell membrane</location>
        <topology evidence="1">Multi-pass membrane protein</topology>
    </subcellularLocation>
</comment>
<evidence type="ECO:0000256" key="2">
    <source>
        <dbReference type="ARBA" id="ARBA00006228"/>
    </source>
</evidence>
<evidence type="ECO:0008006" key="11">
    <source>
        <dbReference type="Google" id="ProtNLM"/>
    </source>
</evidence>
<comment type="similarity">
    <text evidence="2">Belongs to the CPA3 antiporters (TC 2.A.63) subunit E family.</text>
</comment>
<evidence type="ECO:0000313" key="9">
    <source>
        <dbReference type="EMBL" id="EOT30608.1"/>
    </source>
</evidence>
<dbReference type="GO" id="GO:0005886">
    <property type="term" value="C:plasma membrane"/>
    <property type="evidence" value="ECO:0007669"/>
    <property type="project" value="UniProtKB-SubCell"/>
</dbReference>
<evidence type="ECO:0000256" key="7">
    <source>
        <dbReference type="ARBA" id="ARBA00023136"/>
    </source>
</evidence>
<dbReference type="PIRSF" id="PIRSF019239">
    <property type="entry name" value="MrpE"/>
    <property type="match status" value="1"/>
</dbReference>
<protein>
    <recommendedName>
        <fullName evidence="11">Na+/H+ antiporter subunit E</fullName>
    </recommendedName>
</protein>
<gene>
    <name evidence="9" type="ORF">OMQ_00312</name>
</gene>
<dbReference type="AlphaFoldDB" id="S0NG05"/>
<evidence type="ECO:0000256" key="3">
    <source>
        <dbReference type="ARBA" id="ARBA00022449"/>
    </source>
</evidence>
<evidence type="ECO:0000256" key="8">
    <source>
        <dbReference type="SAM" id="Phobius"/>
    </source>
</evidence>
<organism evidence="9 10">
    <name type="scientific">Enterococcus saccharolyticus subsp. saccharolyticus ATCC 43076</name>
    <dbReference type="NCBI Taxonomy" id="1139996"/>
    <lineage>
        <taxon>Bacteria</taxon>
        <taxon>Bacillati</taxon>
        <taxon>Bacillota</taxon>
        <taxon>Bacilli</taxon>
        <taxon>Lactobacillales</taxon>
        <taxon>Enterococcaceae</taxon>
        <taxon>Enterococcus</taxon>
    </lineage>
</organism>
<evidence type="ECO:0000256" key="4">
    <source>
        <dbReference type="ARBA" id="ARBA00022475"/>
    </source>
</evidence>
<dbReference type="HOGENOM" id="CLU_086615_3_2_9"/>
<dbReference type="EMBL" id="AHYT01000001">
    <property type="protein sequence ID" value="EOT30608.1"/>
    <property type="molecule type" value="Genomic_DNA"/>
</dbReference>
<evidence type="ECO:0000256" key="5">
    <source>
        <dbReference type="ARBA" id="ARBA00022692"/>
    </source>
</evidence>
<dbReference type="PATRIC" id="fig|1139996.3.peg.305"/>
<dbReference type="InterPro" id="IPR002758">
    <property type="entry name" value="Cation_antiport_E"/>
</dbReference>
<keyword evidence="7 8" id="KW-0472">Membrane</keyword>
<accession>S0NG05</accession>
<dbReference type="STRING" id="41997.RV16_GL000501"/>
<comment type="caution">
    <text evidence="9">The sequence shown here is derived from an EMBL/GenBank/DDBJ whole genome shotgun (WGS) entry which is preliminary data.</text>
</comment>
<dbReference type="RefSeq" id="WP_016174123.1">
    <property type="nucleotide sequence ID" value="NZ_KE136389.1"/>
</dbReference>
<keyword evidence="5 8" id="KW-0812">Transmembrane</keyword>
<dbReference type="GO" id="GO:0008324">
    <property type="term" value="F:monoatomic cation transmembrane transporter activity"/>
    <property type="evidence" value="ECO:0007669"/>
    <property type="project" value="InterPro"/>
</dbReference>
<dbReference type="NCBIfam" id="NF009292">
    <property type="entry name" value="PRK12651.1-3"/>
    <property type="match status" value="1"/>
</dbReference>
<dbReference type="PANTHER" id="PTHR34584">
    <property type="entry name" value="NA(+)/H(+) ANTIPORTER SUBUNIT E1"/>
    <property type="match status" value="1"/>
</dbReference>
<keyword evidence="4" id="KW-1003">Cell membrane</keyword>
<evidence type="ECO:0000256" key="6">
    <source>
        <dbReference type="ARBA" id="ARBA00022989"/>
    </source>
</evidence>
<feature type="transmembrane region" description="Helical" evidence="8">
    <location>
        <begin position="5"/>
        <end position="22"/>
    </location>
</feature>
<keyword evidence="10" id="KW-1185">Reference proteome</keyword>
<reference evidence="9 10" key="1">
    <citation type="submission" date="2013-03" db="EMBL/GenBank/DDBJ databases">
        <title>The Genome Sequence of Enterococcus saccharolyticus ATCC_43076 (Illumina only assembly).</title>
        <authorList>
            <consortium name="The Broad Institute Genomics Platform"/>
            <consortium name="The Broad Institute Genome Sequencing Center for Infectious Disease"/>
            <person name="Earl A."/>
            <person name="Russ C."/>
            <person name="Gilmore M."/>
            <person name="Surin D."/>
            <person name="Walker B."/>
            <person name="Young S."/>
            <person name="Zeng Q."/>
            <person name="Gargeya S."/>
            <person name="Fitzgerald M."/>
            <person name="Haas B."/>
            <person name="Abouelleil A."/>
            <person name="Allen A.W."/>
            <person name="Alvarado L."/>
            <person name="Arachchi H.M."/>
            <person name="Berlin A.M."/>
            <person name="Chapman S.B."/>
            <person name="Gainer-Dewar J."/>
            <person name="Goldberg J."/>
            <person name="Griggs A."/>
            <person name="Gujja S."/>
            <person name="Hansen M."/>
            <person name="Howarth C."/>
            <person name="Imamovic A."/>
            <person name="Ireland A."/>
            <person name="Larimer J."/>
            <person name="McCowan C."/>
            <person name="Murphy C."/>
            <person name="Pearson M."/>
            <person name="Poon T.W."/>
            <person name="Priest M."/>
            <person name="Roberts A."/>
            <person name="Saif S."/>
            <person name="Shea T."/>
            <person name="Sisk P."/>
            <person name="Sykes S."/>
            <person name="Wortman J."/>
            <person name="Nusbaum C."/>
            <person name="Birren B."/>
        </authorList>
    </citation>
    <scope>NUCLEOTIDE SEQUENCE [LARGE SCALE GENOMIC DNA]</scope>
    <source>
        <strain evidence="9 10">ATCC 43076</strain>
    </source>
</reference>
<name>S0NG05_9ENTE</name>
<dbReference type="Pfam" id="PF01899">
    <property type="entry name" value="MNHE"/>
    <property type="match status" value="1"/>
</dbReference>
<dbReference type="Proteomes" id="UP000014136">
    <property type="component" value="Unassembled WGS sequence"/>
</dbReference>
<feature type="transmembrane region" description="Helical" evidence="8">
    <location>
        <begin position="28"/>
        <end position="47"/>
    </location>
</feature>
<dbReference type="GO" id="GO:0015297">
    <property type="term" value="F:antiporter activity"/>
    <property type="evidence" value="ECO:0007669"/>
    <property type="project" value="UniProtKB-KW"/>
</dbReference>
<keyword evidence="6 8" id="KW-1133">Transmembrane helix</keyword>
<keyword evidence="3" id="KW-0813">Transport</keyword>
<dbReference type="PANTHER" id="PTHR34584:SF1">
    <property type="entry name" value="NA(+)_H(+) ANTIPORTER SUBUNIT E1"/>
    <property type="match status" value="1"/>
</dbReference>
<keyword evidence="3" id="KW-0050">Antiport</keyword>
<dbReference type="OrthoDB" id="9800498at2"/>
<dbReference type="eggNOG" id="COG1863">
    <property type="taxonomic scope" value="Bacteria"/>
</dbReference>
<evidence type="ECO:0000256" key="1">
    <source>
        <dbReference type="ARBA" id="ARBA00004651"/>
    </source>
</evidence>